<comment type="caution">
    <text evidence="2">The sequence shown here is derived from an EMBL/GenBank/DDBJ whole genome shotgun (WGS) entry which is preliminary data.</text>
</comment>
<dbReference type="NCBIfam" id="TIGR00778">
    <property type="entry name" value="ahpD_dom"/>
    <property type="match status" value="1"/>
</dbReference>
<dbReference type="InterPro" id="IPR003779">
    <property type="entry name" value="CMD-like"/>
</dbReference>
<sequence length="150" mass="17673">MERITYNELPKGMFDSLREIEEYLKNSPLDFNLLELIKLRVSQLNGCAYCLDMHHKELKHHGENDVKLSLLSAWEETDFFTDKEKAALSFAEALTMIDHRSLRDSIFERLEKHFSKTEISYLSLTITQINTWNRLMKVFGFKAGYYEVAK</sequence>
<organism evidence="2 3">
    <name type="scientific">Aquimarina gracilis</name>
    <dbReference type="NCBI Taxonomy" id="874422"/>
    <lineage>
        <taxon>Bacteria</taxon>
        <taxon>Pseudomonadati</taxon>
        <taxon>Bacteroidota</taxon>
        <taxon>Flavobacteriia</taxon>
        <taxon>Flavobacteriales</taxon>
        <taxon>Flavobacteriaceae</taxon>
        <taxon>Aquimarina</taxon>
    </lineage>
</organism>
<dbReference type="Gene3D" id="1.20.1290.10">
    <property type="entry name" value="AhpD-like"/>
    <property type="match status" value="1"/>
</dbReference>
<protein>
    <submittedName>
        <fullName evidence="2">Carboxymuconolactone decarboxylase family protein</fullName>
    </submittedName>
</protein>
<dbReference type="SUPFAM" id="SSF69118">
    <property type="entry name" value="AhpD-like"/>
    <property type="match status" value="1"/>
</dbReference>
<dbReference type="Proteomes" id="UP001327027">
    <property type="component" value="Unassembled WGS sequence"/>
</dbReference>
<dbReference type="InterPro" id="IPR004675">
    <property type="entry name" value="AhpD_core"/>
</dbReference>
<dbReference type="RefSeq" id="WP_324179592.1">
    <property type="nucleotide sequence ID" value="NZ_BAABAW010000021.1"/>
</dbReference>
<keyword evidence="3" id="KW-1185">Reference proteome</keyword>
<name>A0ABU5ZTZ8_9FLAO</name>
<gene>
    <name evidence="2" type="ORF">U6A24_08825</name>
</gene>
<evidence type="ECO:0000313" key="2">
    <source>
        <dbReference type="EMBL" id="MEB3345560.1"/>
    </source>
</evidence>
<dbReference type="PANTHER" id="PTHR34846:SF10">
    <property type="entry name" value="CYTOPLASMIC PROTEIN"/>
    <property type="match status" value="1"/>
</dbReference>
<dbReference type="Pfam" id="PF02627">
    <property type="entry name" value="CMD"/>
    <property type="match status" value="1"/>
</dbReference>
<dbReference type="InterPro" id="IPR029032">
    <property type="entry name" value="AhpD-like"/>
</dbReference>
<reference evidence="2 3" key="1">
    <citation type="journal article" date="2013" name="Int. J. Syst. Evol. Microbiol.">
        <title>Aquimarina gracilis sp. nov., isolated from the gut microflora of a mussel, Mytilus coruscus, and emended description of Aquimarina spongiae.</title>
        <authorList>
            <person name="Park S.C."/>
            <person name="Choe H.N."/>
            <person name="Baik K.S."/>
            <person name="Seong C.N."/>
        </authorList>
    </citation>
    <scope>NUCLEOTIDE SEQUENCE [LARGE SCALE GENOMIC DNA]</scope>
    <source>
        <strain evidence="2 3">PSC32</strain>
    </source>
</reference>
<feature type="domain" description="Carboxymuconolactone decarboxylase-like" evidence="1">
    <location>
        <begin position="19"/>
        <end position="93"/>
    </location>
</feature>
<dbReference type="EMBL" id="JAYKLX010000004">
    <property type="protein sequence ID" value="MEB3345560.1"/>
    <property type="molecule type" value="Genomic_DNA"/>
</dbReference>
<evidence type="ECO:0000259" key="1">
    <source>
        <dbReference type="Pfam" id="PF02627"/>
    </source>
</evidence>
<dbReference type="PANTHER" id="PTHR34846">
    <property type="entry name" value="4-CARBOXYMUCONOLACTONE DECARBOXYLASE FAMILY PROTEIN (AFU_ORTHOLOGUE AFUA_6G11590)"/>
    <property type="match status" value="1"/>
</dbReference>
<proteinExistence type="predicted"/>
<evidence type="ECO:0000313" key="3">
    <source>
        <dbReference type="Proteomes" id="UP001327027"/>
    </source>
</evidence>
<accession>A0ABU5ZTZ8</accession>